<reference evidence="1" key="1">
    <citation type="journal article" date="2009" name="Plant Mol. Biol.">
        <title>Insights into corn genes derived from large-scale cDNA sequencing.</title>
        <authorList>
            <person name="Alexandrov N.N."/>
            <person name="Brover V.V."/>
            <person name="Freidin S."/>
            <person name="Troukhan M.E."/>
            <person name="Tatarinova T.V."/>
            <person name="Zhang H."/>
            <person name="Swaller T.J."/>
            <person name="Lu Y.P."/>
            <person name="Bouck J."/>
            <person name="Flavell R.B."/>
            <person name="Feldmann K.A."/>
        </authorList>
    </citation>
    <scope>NUCLEOTIDE SEQUENCE</scope>
</reference>
<proteinExistence type="evidence at transcript level"/>
<name>B6SRD8_MAIZE</name>
<organism evidence="1">
    <name type="scientific">Zea mays</name>
    <name type="common">Maize</name>
    <dbReference type="NCBI Taxonomy" id="4577"/>
    <lineage>
        <taxon>Eukaryota</taxon>
        <taxon>Viridiplantae</taxon>
        <taxon>Streptophyta</taxon>
        <taxon>Embryophyta</taxon>
        <taxon>Tracheophyta</taxon>
        <taxon>Spermatophyta</taxon>
        <taxon>Magnoliopsida</taxon>
        <taxon>Liliopsida</taxon>
        <taxon>Poales</taxon>
        <taxon>Poaceae</taxon>
        <taxon>PACMAD clade</taxon>
        <taxon>Panicoideae</taxon>
        <taxon>Andropogonodae</taxon>
        <taxon>Andropogoneae</taxon>
        <taxon>Tripsacinae</taxon>
        <taxon>Zea</taxon>
    </lineage>
</organism>
<accession>B6SRD8</accession>
<evidence type="ECO:0000313" key="1">
    <source>
        <dbReference type="EMBL" id="ACG27421.1"/>
    </source>
</evidence>
<dbReference type="EMBL" id="EU955303">
    <property type="protein sequence ID" value="ACG27421.1"/>
    <property type="molecule type" value="mRNA"/>
</dbReference>
<dbReference type="ExpressionAtlas" id="B6SRD8">
    <property type="expression patterns" value="baseline and differential"/>
</dbReference>
<protein>
    <submittedName>
        <fullName evidence="1">Uncharacterized protein</fullName>
    </submittedName>
</protein>
<sequence>MMQQLRHSQPSPCLCGLRAARPMLALGAAASRSRPAGKLQPSVCLGLGHVAPAAARGQPRPRAVADSALGASPTSVHVGGKLLLQNFAADSQQRLKLSIQLVSATVAGIVLVPATSLDDAPMTPFPLR</sequence>
<dbReference type="AlphaFoldDB" id="B6SRD8"/>